<accession>A0ACA9NKC0</accession>
<protein>
    <submittedName>
        <fullName evidence="1">9908_t:CDS:1</fullName>
    </submittedName>
</protein>
<dbReference type="Proteomes" id="UP000789860">
    <property type="component" value="Unassembled WGS sequence"/>
</dbReference>
<evidence type="ECO:0000313" key="2">
    <source>
        <dbReference type="Proteomes" id="UP000789860"/>
    </source>
</evidence>
<gene>
    <name evidence="1" type="ORF">SCALOS_LOCUS8732</name>
</gene>
<dbReference type="EMBL" id="CAJVPM010024270">
    <property type="protein sequence ID" value="CAG8652962.1"/>
    <property type="molecule type" value="Genomic_DNA"/>
</dbReference>
<name>A0ACA9NKC0_9GLOM</name>
<proteinExistence type="predicted"/>
<reference evidence="1" key="1">
    <citation type="submission" date="2021-06" db="EMBL/GenBank/DDBJ databases">
        <authorList>
            <person name="Kallberg Y."/>
            <person name="Tangrot J."/>
            <person name="Rosling A."/>
        </authorList>
    </citation>
    <scope>NUCLEOTIDE SEQUENCE</scope>
    <source>
        <strain evidence="1">AU212A</strain>
    </source>
</reference>
<sequence>MLTIEAYTYQRAFGGSYISTLKKLANTKCTINSDNSQTGKNKNLQCLFVLQPYLDIVNLDRVPMLTPICS</sequence>
<evidence type="ECO:0000313" key="1">
    <source>
        <dbReference type="EMBL" id="CAG8652962.1"/>
    </source>
</evidence>
<keyword evidence="2" id="KW-1185">Reference proteome</keyword>
<organism evidence="1 2">
    <name type="scientific">Scutellospora calospora</name>
    <dbReference type="NCBI Taxonomy" id="85575"/>
    <lineage>
        <taxon>Eukaryota</taxon>
        <taxon>Fungi</taxon>
        <taxon>Fungi incertae sedis</taxon>
        <taxon>Mucoromycota</taxon>
        <taxon>Glomeromycotina</taxon>
        <taxon>Glomeromycetes</taxon>
        <taxon>Diversisporales</taxon>
        <taxon>Gigasporaceae</taxon>
        <taxon>Scutellospora</taxon>
    </lineage>
</organism>
<comment type="caution">
    <text evidence="1">The sequence shown here is derived from an EMBL/GenBank/DDBJ whole genome shotgun (WGS) entry which is preliminary data.</text>
</comment>
<feature type="non-terminal residue" evidence="1">
    <location>
        <position position="70"/>
    </location>
</feature>